<dbReference type="KEGG" id="pht:BLM14_20150"/>
<gene>
    <name evidence="1" type="ORF">B5P45_04070</name>
</gene>
<evidence type="ECO:0000313" key="2">
    <source>
        <dbReference type="Proteomes" id="UP000232163"/>
    </source>
</evidence>
<reference evidence="1 2" key="1">
    <citation type="journal article" date="2017" name="Int J Environ Stud">
        <title>Does the Miocene-Pliocene relict legume Oxytropis triphylla form nitrogen-fixing nodules with a combination of bacterial strains?</title>
        <authorList>
            <person name="Safronova V."/>
            <person name="Belimov A."/>
            <person name="Sazanova A."/>
            <person name="Kuznetsova I."/>
            <person name="Popova J."/>
            <person name="Andronov E."/>
            <person name="Verkhozina A."/>
            <person name="Tikhonovich I."/>
        </authorList>
    </citation>
    <scope>NUCLEOTIDE SEQUENCE [LARGE SCALE GENOMIC DNA]</scope>
    <source>
        <strain evidence="1 2">Tri-38</strain>
    </source>
</reference>
<dbReference type="Proteomes" id="UP000232163">
    <property type="component" value="Unassembled WGS sequence"/>
</dbReference>
<dbReference type="EMBL" id="MZMT01000010">
    <property type="protein sequence ID" value="PIO46109.1"/>
    <property type="molecule type" value="Genomic_DNA"/>
</dbReference>
<sequence length="70" mass="7946">MERLDHKLDCKACGTIYLDIPDDVTLSTPIHCSSCGTYLGTWRELERDFNSQGGQNGIFDMHDGQIIRKE</sequence>
<dbReference type="OrthoDB" id="8086074at2"/>
<protein>
    <submittedName>
        <fullName evidence="1">Uncharacterized protein</fullName>
    </submittedName>
</protein>
<dbReference type="RefSeq" id="WP_100001751.1">
    <property type="nucleotide sequence ID" value="NZ_CP017941.1"/>
</dbReference>
<proteinExistence type="predicted"/>
<evidence type="ECO:0000313" key="1">
    <source>
        <dbReference type="EMBL" id="PIO46109.1"/>
    </source>
</evidence>
<keyword evidence="2" id="KW-1185">Reference proteome</keyword>
<dbReference type="AlphaFoldDB" id="A0A2N9W2Z1"/>
<organism evidence="1 2">
    <name type="scientific">Phyllobacterium zundukense</name>
    <dbReference type="NCBI Taxonomy" id="1867719"/>
    <lineage>
        <taxon>Bacteria</taxon>
        <taxon>Pseudomonadati</taxon>
        <taxon>Pseudomonadota</taxon>
        <taxon>Alphaproteobacteria</taxon>
        <taxon>Hyphomicrobiales</taxon>
        <taxon>Phyllobacteriaceae</taxon>
        <taxon>Phyllobacterium</taxon>
    </lineage>
</organism>
<comment type="caution">
    <text evidence="1">The sequence shown here is derived from an EMBL/GenBank/DDBJ whole genome shotgun (WGS) entry which is preliminary data.</text>
</comment>
<accession>A0A2N9W2Z1</accession>
<name>A0A2N9W2Z1_9HYPH</name>